<reference evidence="1" key="1">
    <citation type="journal article" date="2015" name="Nature">
        <title>Complex archaea that bridge the gap between prokaryotes and eukaryotes.</title>
        <authorList>
            <person name="Spang A."/>
            <person name="Saw J.H."/>
            <person name="Jorgensen S.L."/>
            <person name="Zaremba-Niedzwiedzka K."/>
            <person name="Martijn J."/>
            <person name="Lind A.E."/>
            <person name="van Eijk R."/>
            <person name="Schleper C."/>
            <person name="Guy L."/>
            <person name="Ettema T.J."/>
        </authorList>
    </citation>
    <scope>NUCLEOTIDE SEQUENCE</scope>
</reference>
<gene>
    <name evidence="1" type="ORF">LCGC14_0459250</name>
</gene>
<evidence type="ECO:0000313" key="1">
    <source>
        <dbReference type="EMBL" id="KKN67666.1"/>
    </source>
</evidence>
<dbReference type="EMBL" id="LAZR01000468">
    <property type="protein sequence ID" value="KKN67666.1"/>
    <property type="molecule type" value="Genomic_DNA"/>
</dbReference>
<protein>
    <submittedName>
        <fullName evidence="1">Uncharacterized protein</fullName>
    </submittedName>
</protein>
<sequence>MGHGSVYNKSMKLFKHLAVILIAIFSVNMAWAQSYSTQMTPVTSEMLNDPIALSGICSEVEVVEWRDSGHKATQPTRSNIMALKRYCKEVMSAFPEFVKSRGFNIKKAGKLHTSVCFMPMDSSPRNLNDTNYRFSSRSKSYDSNGEIHQIWGYFQRYTNYIYVRNTGASYHKVVFIHELFHSASYYYGIYNQHTGHKDLRDENLAREFTIYLGYGE</sequence>
<name>A0A0F9V2C5_9ZZZZ</name>
<organism evidence="1">
    <name type="scientific">marine sediment metagenome</name>
    <dbReference type="NCBI Taxonomy" id="412755"/>
    <lineage>
        <taxon>unclassified sequences</taxon>
        <taxon>metagenomes</taxon>
        <taxon>ecological metagenomes</taxon>
    </lineage>
</organism>
<accession>A0A0F9V2C5</accession>
<comment type="caution">
    <text evidence="1">The sequence shown here is derived from an EMBL/GenBank/DDBJ whole genome shotgun (WGS) entry which is preliminary data.</text>
</comment>
<proteinExistence type="predicted"/>
<dbReference type="AlphaFoldDB" id="A0A0F9V2C5"/>